<evidence type="ECO:0008006" key="4">
    <source>
        <dbReference type="Google" id="ProtNLM"/>
    </source>
</evidence>
<comment type="caution">
    <text evidence="2">The sequence shown here is derived from an EMBL/GenBank/DDBJ whole genome shotgun (WGS) entry which is preliminary data.</text>
</comment>
<keyword evidence="3" id="KW-1185">Reference proteome</keyword>
<dbReference type="AlphaFoldDB" id="A0A1X1ZTP1"/>
<dbReference type="InterPro" id="IPR029045">
    <property type="entry name" value="ClpP/crotonase-like_dom_sf"/>
</dbReference>
<dbReference type="Proteomes" id="UP000193781">
    <property type="component" value="Unassembled WGS sequence"/>
</dbReference>
<sequence>MPNIVMDKRGHTTIFTINKPDRMNAIGLADAAQLEAGLAEFQADPNQYVAIITAAGDRAFCAGADLKAMANDVDGGGRLPISPAPDIAGIAACEKVTIAAINGLAAGTGTELAISCDIRIAAEHAWFSLPEVKRGIIAGVAVNVLPRLMPIGAVMEIMLTGDRLSADEAFRLGLVQRVVPQEKLIDTALERAETIAKNSQAAVWGTKQLLKFWRDALIAEQQRYYEAVVHRVMLSGDVHEGPRAFAEKREPKFRQAWPSAFD</sequence>
<proteinExistence type="predicted"/>
<dbReference type="Gene3D" id="3.90.226.10">
    <property type="entry name" value="2-enoyl-CoA Hydratase, Chain A, domain 1"/>
    <property type="match status" value="1"/>
</dbReference>
<dbReference type="InterPro" id="IPR001753">
    <property type="entry name" value="Enoyl-CoA_hydra/iso"/>
</dbReference>
<dbReference type="GO" id="GO:0003824">
    <property type="term" value="F:catalytic activity"/>
    <property type="evidence" value="ECO:0007669"/>
    <property type="project" value="UniProtKB-ARBA"/>
</dbReference>
<dbReference type="STRING" id="244292.ABW17_02235"/>
<dbReference type="CDD" id="cd06558">
    <property type="entry name" value="crotonase-like"/>
    <property type="match status" value="1"/>
</dbReference>
<dbReference type="PANTHER" id="PTHR11941">
    <property type="entry name" value="ENOYL-COA HYDRATASE-RELATED"/>
    <property type="match status" value="1"/>
</dbReference>
<accession>A0A1X1ZTP1</accession>
<dbReference type="EMBL" id="LQPH01000081">
    <property type="protein sequence ID" value="ORW27063.1"/>
    <property type="molecule type" value="Genomic_DNA"/>
</dbReference>
<dbReference type="PANTHER" id="PTHR11941:SF54">
    <property type="entry name" value="ENOYL-COA HYDRATASE, MITOCHONDRIAL"/>
    <property type="match status" value="1"/>
</dbReference>
<organism evidence="2 3">
    <name type="scientific">Mycobacterium nebraskense</name>
    <dbReference type="NCBI Taxonomy" id="244292"/>
    <lineage>
        <taxon>Bacteria</taxon>
        <taxon>Bacillati</taxon>
        <taxon>Actinomycetota</taxon>
        <taxon>Actinomycetes</taxon>
        <taxon>Mycobacteriales</taxon>
        <taxon>Mycobacteriaceae</taxon>
        <taxon>Mycobacterium</taxon>
    </lineage>
</organism>
<evidence type="ECO:0000313" key="2">
    <source>
        <dbReference type="EMBL" id="ORW27063.1"/>
    </source>
</evidence>
<dbReference type="OrthoDB" id="9775794at2"/>
<evidence type="ECO:0000313" key="3">
    <source>
        <dbReference type="Proteomes" id="UP000193781"/>
    </source>
</evidence>
<keyword evidence="1" id="KW-0443">Lipid metabolism</keyword>
<dbReference type="GO" id="GO:0006635">
    <property type="term" value="P:fatty acid beta-oxidation"/>
    <property type="evidence" value="ECO:0007669"/>
    <property type="project" value="TreeGrafter"/>
</dbReference>
<dbReference type="RefSeq" id="WP_052742682.1">
    <property type="nucleotide sequence ID" value="NZ_JACKSS010000099.1"/>
</dbReference>
<gene>
    <name evidence="2" type="ORF">AWC17_29340</name>
</gene>
<name>A0A1X1ZTP1_9MYCO</name>
<evidence type="ECO:0000256" key="1">
    <source>
        <dbReference type="ARBA" id="ARBA00023098"/>
    </source>
</evidence>
<reference evidence="2 3" key="1">
    <citation type="submission" date="2016-01" db="EMBL/GenBank/DDBJ databases">
        <title>The new phylogeny of the genus Mycobacterium.</title>
        <authorList>
            <person name="Tarcisio F."/>
            <person name="Conor M."/>
            <person name="Antonella G."/>
            <person name="Elisabetta G."/>
            <person name="Giulia F.S."/>
            <person name="Sara T."/>
            <person name="Anna F."/>
            <person name="Clotilde B."/>
            <person name="Roberto B."/>
            <person name="Veronica D.S."/>
            <person name="Fabio R."/>
            <person name="Monica P."/>
            <person name="Olivier J."/>
            <person name="Enrico T."/>
            <person name="Nicola S."/>
        </authorList>
    </citation>
    <scope>NUCLEOTIDE SEQUENCE [LARGE SCALE GENOMIC DNA]</scope>
    <source>
        <strain evidence="2 3">DSM 44803</strain>
    </source>
</reference>
<dbReference type="Pfam" id="PF00378">
    <property type="entry name" value="ECH_1"/>
    <property type="match status" value="1"/>
</dbReference>
<protein>
    <recommendedName>
        <fullName evidence="4">Enoyl-CoA hydratase</fullName>
    </recommendedName>
</protein>
<dbReference type="SUPFAM" id="SSF52096">
    <property type="entry name" value="ClpP/crotonase"/>
    <property type="match status" value="1"/>
</dbReference>